<keyword evidence="1" id="KW-0489">Methyltransferase</keyword>
<dbReference type="InterPro" id="IPR029063">
    <property type="entry name" value="SAM-dependent_MTases_sf"/>
</dbReference>
<evidence type="ECO:0000313" key="1">
    <source>
        <dbReference type="EMBL" id="BAP85698.1"/>
    </source>
</evidence>
<dbReference type="AlphaFoldDB" id="A0A0A1GXQ2"/>
<reference evidence="1 2" key="1">
    <citation type="submission" date="2014-11" db="EMBL/GenBank/DDBJ databases">
        <title>Complete genome sequence and analysis of Lactobacillus hokkaidonensis LOOC260T.</title>
        <authorList>
            <person name="Tanizawa Y."/>
            <person name="Tohno M."/>
            <person name="Kaminuma E."/>
            <person name="Nakamura Y."/>
            <person name="Arita M."/>
        </authorList>
    </citation>
    <scope>NUCLEOTIDE SEQUENCE [LARGE SCALE GENOMIC DNA]</scope>
    <source>
        <strain evidence="1 2">LOOC260</strain>
    </source>
</reference>
<dbReference type="PANTHER" id="PTHR38451:SF1">
    <property type="entry name" value="TRNA (ADENINE(22)-N(1))-METHYLTRANSFERASE"/>
    <property type="match status" value="1"/>
</dbReference>
<dbReference type="PIRSF" id="PIRSF018637">
    <property type="entry name" value="TrmK"/>
    <property type="match status" value="1"/>
</dbReference>
<dbReference type="InterPro" id="IPR006901">
    <property type="entry name" value="TrmK"/>
</dbReference>
<evidence type="ECO:0000313" key="2">
    <source>
        <dbReference type="Proteomes" id="UP000031620"/>
    </source>
</evidence>
<dbReference type="Proteomes" id="UP000031620">
    <property type="component" value="Chromosome"/>
</dbReference>
<dbReference type="Gene3D" id="3.40.50.150">
    <property type="entry name" value="Vaccinia Virus protein VP39"/>
    <property type="match status" value="1"/>
</dbReference>
<dbReference type="Pfam" id="PF04816">
    <property type="entry name" value="TrmK"/>
    <property type="match status" value="1"/>
</dbReference>
<dbReference type="PANTHER" id="PTHR38451">
    <property type="entry name" value="TRNA (ADENINE(22)-N(1))-METHYLTRANSFERASE"/>
    <property type="match status" value="1"/>
</dbReference>
<dbReference type="RefSeq" id="WP_041093591.1">
    <property type="nucleotide sequence ID" value="NZ_AP014680.1"/>
</dbReference>
<dbReference type="HOGENOM" id="CLU_071037_0_1_9"/>
<dbReference type="STRING" id="1291742.LOOC260_111590"/>
<dbReference type="GO" id="GO:0160105">
    <property type="term" value="F:tRNA (adenine(22)-N1)-methyltransferase activity"/>
    <property type="evidence" value="ECO:0007669"/>
    <property type="project" value="InterPro"/>
</dbReference>
<organism evidence="1 2">
    <name type="scientific">Paucilactobacillus hokkaidonensis JCM 18461</name>
    <dbReference type="NCBI Taxonomy" id="1291742"/>
    <lineage>
        <taxon>Bacteria</taxon>
        <taxon>Bacillati</taxon>
        <taxon>Bacillota</taxon>
        <taxon>Bacilli</taxon>
        <taxon>Lactobacillales</taxon>
        <taxon>Lactobacillaceae</taxon>
        <taxon>Paucilactobacillus</taxon>
    </lineage>
</organism>
<accession>A0A0A1GXQ2</accession>
<name>A0A0A1GXQ2_9LACO</name>
<dbReference type="Gene3D" id="1.10.287.1890">
    <property type="match status" value="1"/>
</dbReference>
<dbReference type="KEGG" id="lho:LOOC260_111590"/>
<dbReference type="GO" id="GO:0032259">
    <property type="term" value="P:methylation"/>
    <property type="evidence" value="ECO:0007669"/>
    <property type="project" value="UniProtKB-KW"/>
</dbReference>
<sequence>MDATQLSRRLETVAQFVPHNARLADIGSDHAYLPVHLALNKQIEMAIAGEVADGPFQNACHEINNRKLNEIIIPRLADGLAAVELADRIDTITIAGMGGALITEILDAGQDKLTDVSLLILQPNIGEAGLRKWLMEHSYAITAEKIVAEDQQIYEIIVAQPNGHQINYSESELLFGPQLIQEKTDVFITKWQLERDHLQQALTQMETAKQLPIEKIASFKREINLIEEVLK</sequence>
<proteinExistence type="predicted"/>
<gene>
    <name evidence="1" type="ORF">LOOC260_111590</name>
</gene>
<keyword evidence="1" id="KW-0808">Transferase</keyword>
<protein>
    <submittedName>
        <fullName evidence="1">SAM-dependent methyltransferase</fullName>
    </submittedName>
</protein>
<dbReference type="EMBL" id="AP014680">
    <property type="protein sequence ID" value="BAP85698.1"/>
    <property type="molecule type" value="Genomic_DNA"/>
</dbReference>